<dbReference type="PRINTS" id="PR00111">
    <property type="entry name" value="ABHYDROLASE"/>
</dbReference>
<dbReference type="EMBL" id="JBHTKA010000007">
    <property type="protein sequence ID" value="MFD1001250.1"/>
    <property type="molecule type" value="Genomic_DNA"/>
</dbReference>
<dbReference type="GO" id="GO:0016787">
    <property type="term" value="F:hydrolase activity"/>
    <property type="evidence" value="ECO:0007669"/>
    <property type="project" value="UniProtKB-KW"/>
</dbReference>
<keyword evidence="4" id="KW-1185">Reference proteome</keyword>
<dbReference type="Pfam" id="PF00561">
    <property type="entry name" value="Abhydrolase_1"/>
    <property type="match status" value="1"/>
</dbReference>
<dbReference type="InterPro" id="IPR050266">
    <property type="entry name" value="AB_hydrolase_sf"/>
</dbReference>
<sequence length="292" mass="32633">MRYIKFIIPILFLLVMTIMHACMTFRMSSKEVDAFFKENHVHGSQHAYSTGFRDIHYAVAGDSTKPLVLFIHGSPGSLSAFIHFLKDSSLLQQALLITTDRPGFGHSNFGNGEGSLQKQAAILKPLLEKYKHNRPLILVGHSLGGPLIARMAIDYPQLVDGLIIVAGSIDPVLEPNETWFRAPLATPFLSWILPRSFRASNEEIYHLKPELEDMLPLWKNITCPVIVIQGKKDVLVSPANADFAKKMLVNAPVEIVLVEDMNHFVPWSNPELIHDAIIKMLHARSSADVTQP</sequence>
<keyword evidence="1" id="KW-0812">Transmembrane</keyword>
<organism evidence="3 4">
    <name type="scientific">Ohtaekwangia kribbensis</name>
    <dbReference type="NCBI Taxonomy" id="688913"/>
    <lineage>
        <taxon>Bacteria</taxon>
        <taxon>Pseudomonadati</taxon>
        <taxon>Bacteroidota</taxon>
        <taxon>Cytophagia</taxon>
        <taxon>Cytophagales</taxon>
        <taxon>Fulvivirgaceae</taxon>
        <taxon>Ohtaekwangia</taxon>
    </lineage>
</organism>
<comment type="caution">
    <text evidence="3">The sequence shown here is derived from an EMBL/GenBank/DDBJ whole genome shotgun (WGS) entry which is preliminary data.</text>
</comment>
<evidence type="ECO:0000313" key="4">
    <source>
        <dbReference type="Proteomes" id="UP001597112"/>
    </source>
</evidence>
<evidence type="ECO:0000259" key="2">
    <source>
        <dbReference type="Pfam" id="PF00561"/>
    </source>
</evidence>
<keyword evidence="3" id="KW-0378">Hydrolase</keyword>
<feature type="transmembrane region" description="Helical" evidence="1">
    <location>
        <begin position="6"/>
        <end position="25"/>
    </location>
</feature>
<dbReference type="PANTHER" id="PTHR43798">
    <property type="entry name" value="MONOACYLGLYCEROL LIPASE"/>
    <property type="match status" value="1"/>
</dbReference>
<keyword evidence="1" id="KW-0472">Membrane</keyword>
<dbReference type="Gene3D" id="3.40.50.1820">
    <property type="entry name" value="alpha/beta hydrolase"/>
    <property type="match status" value="1"/>
</dbReference>
<feature type="domain" description="AB hydrolase-1" evidence="2">
    <location>
        <begin position="66"/>
        <end position="179"/>
    </location>
</feature>
<evidence type="ECO:0000313" key="3">
    <source>
        <dbReference type="EMBL" id="MFD1001250.1"/>
    </source>
</evidence>
<reference evidence="4" key="1">
    <citation type="journal article" date="2019" name="Int. J. Syst. Evol. Microbiol.">
        <title>The Global Catalogue of Microorganisms (GCM) 10K type strain sequencing project: providing services to taxonomists for standard genome sequencing and annotation.</title>
        <authorList>
            <consortium name="The Broad Institute Genomics Platform"/>
            <consortium name="The Broad Institute Genome Sequencing Center for Infectious Disease"/>
            <person name="Wu L."/>
            <person name="Ma J."/>
        </authorList>
    </citation>
    <scope>NUCLEOTIDE SEQUENCE [LARGE SCALE GENOMIC DNA]</scope>
    <source>
        <strain evidence="4">CCUG 58938</strain>
    </source>
</reference>
<dbReference type="PANTHER" id="PTHR43798:SF33">
    <property type="entry name" value="HYDROLASE, PUTATIVE (AFU_ORTHOLOGUE AFUA_2G14860)-RELATED"/>
    <property type="match status" value="1"/>
</dbReference>
<dbReference type="RefSeq" id="WP_377580741.1">
    <property type="nucleotide sequence ID" value="NZ_JBHTKA010000007.1"/>
</dbReference>
<dbReference type="Proteomes" id="UP001597112">
    <property type="component" value="Unassembled WGS sequence"/>
</dbReference>
<protein>
    <submittedName>
        <fullName evidence="3">Alpha/beta fold hydrolase</fullName>
    </submittedName>
</protein>
<dbReference type="InterPro" id="IPR029058">
    <property type="entry name" value="AB_hydrolase_fold"/>
</dbReference>
<keyword evidence="1" id="KW-1133">Transmembrane helix</keyword>
<dbReference type="InterPro" id="IPR000073">
    <property type="entry name" value="AB_hydrolase_1"/>
</dbReference>
<accession>A0ABW3K712</accession>
<name>A0ABW3K712_9BACT</name>
<gene>
    <name evidence="3" type="ORF">ACFQ21_18115</name>
</gene>
<dbReference type="SUPFAM" id="SSF53474">
    <property type="entry name" value="alpha/beta-Hydrolases"/>
    <property type="match status" value="1"/>
</dbReference>
<evidence type="ECO:0000256" key="1">
    <source>
        <dbReference type="SAM" id="Phobius"/>
    </source>
</evidence>
<proteinExistence type="predicted"/>